<protein>
    <submittedName>
        <fullName evidence="2">Uncharacterized protein</fullName>
    </submittedName>
</protein>
<dbReference type="AlphaFoldDB" id="A0AAD6VGL9"/>
<evidence type="ECO:0000256" key="1">
    <source>
        <dbReference type="SAM" id="MobiDB-lite"/>
    </source>
</evidence>
<feature type="compositionally biased region" description="Pro residues" evidence="1">
    <location>
        <begin position="1"/>
        <end position="11"/>
    </location>
</feature>
<reference evidence="2" key="1">
    <citation type="submission" date="2023-03" db="EMBL/GenBank/DDBJ databases">
        <title>Massive genome expansion in bonnet fungi (Mycena s.s.) driven by repeated elements and novel gene families across ecological guilds.</title>
        <authorList>
            <consortium name="Lawrence Berkeley National Laboratory"/>
            <person name="Harder C.B."/>
            <person name="Miyauchi S."/>
            <person name="Viragh M."/>
            <person name="Kuo A."/>
            <person name="Thoen E."/>
            <person name="Andreopoulos B."/>
            <person name="Lu D."/>
            <person name="Skrede I."/>
            <person name="Drula E."/>
            <person name="Henrissat B."/>
            <person name="Morin E."/>
            <person name="Kohler A."/>
            <person name="Barry K."/>
            <person name="LaButti K."/>
            <person name="Morin E."/>
            <person name="Salamov A."/>
            <person name="Lipzen A."/>
            <person name="Mereny Z."/>
            <person name="Hegedus B."/>
            <person name="Baldrian P."/>
            <person name="Stursova M."/>
            <person name="Weitz H."/>
            <person name="Taylor A."/>
            <person name="Grigoriev I.V."/>
            <person name="Nagy L.G."/>
            <person name="Martin F."/>
            <person name="Kauserud H."/>
        </authorList>
    </citation>
    <scope>NUCLEOTIDE SEQUENCE</scope>
    <source>
        <strain evidence="2">9144</strain>
    </source>
</reference>
<evidence type="ECO:0000313" key="2">
    <source>
        <dbReference type="EMBL" id="KAJ7209259.1"/>
    </source>
</evidence>
<comment type="caution">
    <text evidence="2">The sequence shown here is derived from an EMBL/GenBank/DDBJ whole genome shotgun (WGS) entry which is preliminary data.</text>
</comment>
<name>A0AAD6VGL9_9AGAR</name>
<feature type="compositionally biased region" description="Low complexity" evidence="1">
    <location>
        <begin position="12"/>
        <end position="21"/>
    </location>
</feature>
<evidence type="ECO:0000313" key="3">
    <source>
        <dbReference type="Proteomes" id="UP001219525"/>
    </source>
</evidence>
<keyword evidence="3" id="KW-1185">Reference proteome</keyword>
<dbReference type="EMBL" id="JARJCW010000031">
    <property type="protein sequence ID" value="KAJ7209259.1"/>
    <property type="molecule type" value="Genomic_DNA"/>
</dbReference>
<proteinExistence type="predicted"/>
<dbReference type="Proteomes" id="UP001219525">
    <property type="component" value="Unassembled WGS sequence"/>
</dbReference>
<feature type="region of interest" description="Disordered" evidence="1">
    <location>
        <begin position="1"/>
        <end position="34"/>
    </location>
</feature>
<organism evidence="2 3">
    <name type="scientific">Mycena pura</name>
    <dbReference type="NCBI Taxonomy" id="153505"/>
    <lineage>
        <taxon>Eukaryota</taxon>
        <taxon>Fungi</taxon>
        <taxon>Dikarya</taxon>
        <taxon>Basidiomycota</taxon>
        <taxon>Agaricomycotina</taxon>
        <taxon>Agaricomycetes</taxon>
        <taxon>Agaricomycetidae</taxon>
        <taxon>Agaricales</taxon>
        <taxon>Marasmiineae</taxon>
        <taxon>Mycenaceae</taxon>
        <taxon>Mycena</taxon>
    </lineage>
</organism>
<sequence length="141" mass="15707">MRKFLPTPPLLTPTTTGVPTAARPPPSAHQASRSTALGTNFRNEAAVVAVVDISDNVHGRGVSAGAEHWHAEEHETRRKAVAAHAVQLEAFMHVHPALFPAARKVYFSWRLRIERAKDERLGRTKIVMWIEWRGGVFFPSI</sequence>
<gene>
    <name evidence="2" type="ORF">GGX14DRAFT_566444</name>
</gene>
<accession>A0AAD6VGL9</accession>